<comment type="caution">
    <text evidence="1">The sequence shown here is derived from an EMBL/GenBank/DDBJ whole genome shotgun (WGS) entry which is preliminary data.</text>
</comment>
<sequence>MNGDICLQRTAAPWLGGFLATTVIISVMSQREFCGLTGVDHFFCEFTPLLELSHSDTNLLFRSHPPLPVHMGILCMHQSCSAGADLPSSMRRQKAFSTCSSQPTSATVFYDTLILGCMLPRTAVLREFGKAHFLHHPQAPAQSPGGTKRTWTGMCCVLTNPLEAWDMEKAFGVSRSREVGAGGARWCHRETSFQHVGKAREIREVPRSSEKANIKPMFKKGKKEDWENDRLVSFPSVPGKFLGAVQLNMCIHDPEEATLTMFNVNKCRTLPLGQNNAGHSYRLGEEWLESSPAARALGVLVDSRLSSSQQCALAAKRANRILGCIRHSMASRPKEGIIPLHLAMVQTHCEYCVQFWAPQFKQDARYSNESRGGQQSW</sequence>
<protein>
    <submittedName>
        <fullName evidence="1">Uncharacterized protein</fullName>
    </submittedName>
</protein>
<reference evidence="1 2" key="1">
    <citation type="journal article" date="2023" name="J. Hered.">
        <title>Chromosome-level genome of the wood stork (Mycteria americana) provides insight into avian chromosome evolution.</title>
        <authorList>
            <person name="Flamio R. Jr."/>
            <person name="Ramstad K.M."/>
        </authorList>
    </citation>
    <scope>NUCLEOTIDE SEQUENCE [LARGE SCALE GENOMIC DNA]</scope>
    <source>
        <strain evidence="1">JAX WOST 10</strain>
    </source>
</reference>
<evidence type="ECO:0000313" key="2">
    <source>
        <dbReference type="Proteomes" id="UP001333110"/>
    </source>
</evidence>
<dbReference type="EMBL" id="JAUNZN010000039">
    <property type="protein sequence ID" value="KAK4806463.1"/>
    <property type="molecule type" value="Genomic_DNA"/>
</dbReference>
<keyword evidence="2" id="KW-1185">Reference proteome</keyword>
<dbReference type="PANTHER" id="PTHR33332">
    <property type="entry name" value="REVERSE TRANSCRIPTASE DOMAIN-CONTAINING PROTEIN"/>
    <property type="match status" value="1"/>
</dbReference>
<evidence type="ECO:0000313" key="1">
    <source>
        <dbReference type="EMBL" id="KAK4806463.1"/>
    </source>
</evidence>
<proteinExistence type="predicted"/>
<accession>A0AAN7RSP7</accession>
<organism evidence="1 2">
    <name type="scientific">Mycteria americana</name>
    <name type="common">Wood stork</name>
    <dbReference type="NCBI Taxonomy" id="33587"/>
    <lineage>
        <taxon>Eukaryota</taxon>
        <taxon>Metazoa</taxon>
        <taxon>Chordata</taxon>
        <taxon>Craniata</taxon>
        <taxon>Vertebrata</taxon>
        <taxon>Euteleostomi</taxon>
        <taxon>Archelosauria</taxon>
        <taxon>Archosauria</taxon>
        <taxon>Dinosauria</taxon>
        <taxon>Saurischia</taxon>
        <taxon>Theropoda</taxon>
        <taxon>Coelurosauria</taxon>
        <taxon>Aves</taxon>
        <taxon>Neognathae</taxon>
        <taxon>Neoaves</taxon>
        <taxon>Aequornithes</taxon>
        <taxon>Ciconiiformes</taxon>
        <taxon>Ciconiidae</taxon>
        <taxon>Mycteria</taxon>
    </lineage>
</organism>
<name>A0AAN7RSP7_MYCAM</name>
<dbReference type="Proteomes" id="UP001333110">
    <property type="component" value="Unassembled WGS sequence"/>
</dbReference>
<dbReference type="AlphaFoldDB" id="A0AAN7RSP7"/>
<gene>
    <name evidence="1" type="ORF">QYF61_013956</name>
</gene>